<evidence type="ECO:0000256" key="7">
    <source>
        <dbReference type="PIRSR" id="PIRSR613078-3"/>
    </source>
</evidence>
<reference evidence="10" key="2">
    <citation type="submission" date="2024-10" db="UniProtKB">
        <authorList>
            <consortium name="EnsemblProtists"/>
        </authorList>
    </citation>
    <scope>IDENTIFICATION</scope>
</reference>
<dbReference type="Gene3D" id="3.40.50.1240">
    <property type="entry name" value="Phosphoglycerate mutase-like"/>
    <property type="match status" value="1"/>
</dbReference>
<protein>
    <recommendedName>
        <fullName evidence="8">Phosphoglycerate mutase</fullName>
        <ecNumber evidence="8">5.4.2.11</ecNumber>
    </recommendedName>
</protein>
<feature type="binding site" evidence="6">
    <location>
        <begin position="51"/>
        <end position="58"/>
    </location>
    <ligand>
        <name>substrate</name>
    </ligand>
</feature>
<dbReference type="PROSITE" id="PS00175">
    <property type="entry name" value="PG_MUTASE"/>
    <property type="match status" value="1"/>
</dbReference>
<comment type="similarity">
    <text evidence="2 8">Belongs to the phosphoglycerate mutase family. BPG-dependent PGAM subfamily.</text>
</comment>
<dbReference type="SMART" id="SM00855">
    <property type="entry name" value="PGAM"/>
    <property type="match status" value="1"/>
</dbReference>
<dbReference type="PaxDb" id="2903-EOD30485"/>
<dbReference type="HOGENOM" id="CLU_033323_1_1_1"/>
<dbReference type="NCBIfam" id="NF010713">
    <property type="entry name" value="PRK14115.1"/>
    <property type="match status" value="1"/>
</dbReference>
<evidence type="ECO:0000256" key="5">
    <source>
        <dbReference type="PIRSR" id="PIRSR613078-1"/>
    </source>
</evidence>
<dbReference type="Pfam" id="PF00300">
    <property type="entry name" value="His_Phos_1"/>
    <property type="match status" value="1"/>
</dbReference>
<dbReference type="HAMAP" id="MF_01039">
    <property type="entry name" value="PGAM_GpmA"/>
    <property type="match status" value="1"/>
</dbReference>
<dbReference type="OMA" id="TGWHDVP"/>
<dbReference type="CDD" id="cd07067">
    <property type="entry name" value="HP_PGM_like"/>
    <property type="match status" value="1"/>
</dbReference>
<keyword evidence="11" id="KW-1185">Reference proteome</keyword>
<feature type="chain" id="PRO_5044291667" description="Phosphoglycerate mutase" evidence="9">
    <location>
        <begin position="22"/>
        <end position="304"/>
    </location>
</feature>
<evidence type="ECO:0000256" key="6">
    <source>
        <dbReference type="PIRSR" id="PIRSR613078-2"/>
    </source>
</evidence>
<feature type="active site" description="Proton donor/acceptor" evidence="5">
    <location>
        <position position="130"/>
    </location>
</feature>
<dbReference type="EnsemblProtists" id="EOD30485">
    <property type="protein sequence ID" value="EOD30485"/>
    <property type="gene ID" value="EMIHUDRAFT_456563"/>
</dbReference>
<evidence type="ECO:0000256" key="9">
    <source>
        <dbReference type="SAM" id="SignalP"/>
    </source>
</evidence>
<feature type="binding site" evidence="6">
    <location>
        <begin position="64"/>
        <end position="65"/>
    </location>
    <ligand>
        <name>substrate</name>
    </ligand>
</feature>
<dbReference type="KEGG" id="ehx:EMIHUDRAFT_456563"/>
<proteinExistence type="inferred from homology"/>
<dbReference type="STRING" id="2903.R1EV79"/>
<dbReference type="InterPro" id="IPR005952">
    <property type="entry name" value="Phosphogly_mut1"/>
</dbReference>
<keyword evidence="4 8" id="KW-0413">Isomerase</keyword>
<evidence type="ECO:0000256" key="3">
    <source>
        <dbReference type="ARBA" id="ARBA00023152"/>
    </source>
</evidence>
<comment type="catalytic activity">
    <reaction evidence="1 8">
        <text>(2R)-2-phosphoglycerate = (2R)-3-phosphoglycerate</text>
        <dbReference type="Rhea" id="RHEA:15901"/>
        <dbReference type="ChEBI" id="CHEBI:58272"/>
        <dbReference type="ChEBI" id="CHEBI:58289"/>
        <dbReference type="EC" id="5.4.2.11"/>
    </reaction>
</comment>
<evidence type="ECO:0000313" key="10">
    <source>
        <dbReference type="EnsemblProtists" id="EOD30485"/>
    </source>
</evidence>
<accession>A0A0D3K400</accession>
<dbReference type="Proteomes" id="UP000013827">
    <property type="component" value="Unassembled WGS sequence"/>
</dbReference>
<dbReference type="InterPro" id="IPR001345">
    <property type="entry name" value="PG/BPGM_mutase_AS"/>
</dbReference>
<evidence type="ECO:0000256" key="2">
    <source>
        <dbReference type="ARBA" id="ARBA00006717"/>
    </source>
</evidence>
<evidence type="ECO:0000256" key="8">
    <source>
        <dbReference type="RuleBase" id="RU004511"/>
    </source>
</evidence>
<dbReference type="GO" id="GO:0006096">
    <property type="term" value="P:glycolytic process"/>
    <property type="evidence" value="ECO:0007669"/>
    <property type="project" value="UniProtKB-KW"/>
</dbReference>
<keyword evidence="3 8" id="KW-0324">Glycolysis</keyword>
<feature type="active site" description="Tele-phosphohistidine intermediate" evidence="5">
    <location>
        <position position="52"/>
    </location>
</feature>
<dbReference type="EC" id="5.4.2.11" evidence="8"/>
<organism evidence="10 11">
    <name type="scientific">Emiliania huxleyi (strain CCMP1516)</name>
    <dbReference type="NCBI Taxonomy" id="280463"/>
    <lineage>
        <taxon>Eukaryota</taxon>
        <taxon>Haptista</taxon>
        <taxon>Haptophyta</taxon>
        <taxon>Prymnesiophyceae</taxon>
        <taxon>Isochrysidales</taxon>
        <taxon>Noelaerhabdaceae</taxon>
        <taxon>Emiliania</taxon>
    </lineage>
</organism>
<feature type="signal peptide" evidence="9">
    <location>
        <begin position="1"/>
        <end position="21"/>
    </location>
</feature>
<feature type="binding site" evidence="6">
    <location>
        <begin position="226"/>
        <end position="227"/>
    </location>
    <ligand>
        <name>substrate</name>
    </ligand>
</feature>
<dbReference type="FunFam" id="3.40.50.1240:FF:000003">
    <property type="entry name" value="2,3-bisphosphoglycerate-dependent phosphoglycerate mutase"/>
    <property type="match status" value="1"/>
</dbReference>
<feature type="binding site" evidence="6">
    <location>
        <position position="103"/>
    </location>
    <ligand>
        <name>substrate</name>
    </ligand>
</feature>
<evidence type="ECO:0000313" key="11">
    <source>
        <dbReference type="Proteomes" id="UP000013827"/>
    </source>
</evidence>
<keyword evidence="9" id="KW-0732">Signal</keyword>
<feature type="binding site" evidence="6">
    <location>
        <begin position="130"/>
        <end position="133"/>
    </location>
    <ligand>
        <name>substrate</name>
    </ligand>
</feature>
<feature type="binding site" evidence="6">
    <location>
        <position position="141"/>
    </location>
    <ligand>
        <name>substrate</name>
    </ligand>
</feature>
<dbReference type="SUPFAM" id="SSF53254">
    <property type="entry name" value="Phosphoglycerate mutase-like"/>
    <property type="match status" value="1"/>
</dbReference>
<dbReference type="AlphaFoldDB" id="A0A0D3K400"/>
<sequence length="304" mass="33490">MLLSSHVISAALLLPHSPAPGAQLSVRRPSRAASPLLAENAETHATLILLRHGQSVWNEANLFTGWADVGLTTLGKNEAAQGATALWREGHTIDVAYTSLLKRAQQTLEIVLKITGQEDVTVHRNWRLNERMYGGLTGLNKKETVAKYGDDQVKQWRRSYSLPPPPIDTDSEYWPGNDNKYAHIPTEEIPLSECLKDTVERCLPYWESDITPALKRGKTVLVAAHGNSIRGILKYLDGISDDEITSLEVPTGIPLVYELDADLKPLQMSGAVAPLSGRFLADPEALKKAQEEVANQSKLRYGVK</sequence>
<dbReference type="eggNOG" id="KOG0235">
    <property type="taxonomic scope" value="Eukaryota"/>
</dbReference>
<dbReference type="NCBIfam" id="TIGR01258">
    <property type="entry name" value="pgm_1"/>
    <property type="match status" value="1"/>
</dbReference>
<reference evidence="11" key="1">
    <citation type="journal article" date="2013" name="Nature">
        <title>Pan genome of the phytoplankton Emiliania underpins its global distribution.</title>
        <authorList>
            <person name="Read B.A."/>
            <person name="Kegel J."/>
            <person name="Klute M.J."/>
            <person name="Kuo A."/>
            <person name="Lefebvre S.C."/>
            <person name="Maumus F."/>
            <person name="Mayer C."/>
            <person name="Miller J."/>
            <person name="Monier A."/>
            <person name="Salamov A."/>
            <person name="Young J."/>
            <person name="Aguilar M."/>
            <person name="Claverie J.M."/>
            <person name="Frickenhaus S."/>
            <person name="Gonzalez K."/>
            <person name="Herman E.K."/>
            <person name="Lin Y.C."/>
            <person name="Napier J."/>
            <person name="Ogata H."/>
            <person name="Sarno A.F."/>
            <person name="Shmutz J."/>
            <person name="Schroeder D."/>
            <person name="de Vargas C."/>
            <person name="Verret F."/>
            <person name="von Dassow P."/>
            <person name="Valentin K."/>
            <person name="Van de Peer Y."/>
            <person name="Wheeler G."/>
            <person name="Dacks J.B."/>
            <person name="Delwiche C.F."/>
            <person name="Dyhrman S.T."/>
            <person name="Glockner G."/>
            <person name="John U."/>
            <person name="Richards T."/>
            <person name="Worden A.Z."/>
            <person name="Zhang X."/>
            <person name="Grigoriev I.V."/>
            <person name="Allen A.E."/>
            <person name="Bidle K."/>
            <person name="Borodovsky M."/>
            <person name="Bowler C."/>
            <person name="Brownlee C."/>
            <person name="Cock J.M."/>
            <person name="Elias M."/>
            <person name="Gladyshev V.N."/>
            <person name="Groth M."/>
            <person name="Guda C."/>
            <person name="Hadaegh A."/>
            <person name="Iglesias-Rodriguez M.D."/>
            <person name="Jenkins J."/>
            <person name="Jones B.M."/>
            <person name="Lawson T."/>
            <person name="Leese F."/>
            <person name="Lindquist E."/>
            <person name="Lobanov A."/>
            <person name="Lomsadze A."/>
            <person name="Malik S.B."/>
            <person name="Marsh M.E."/>
            <person name="Mackinder L."/>
            <person name="Mock T."/>
            <person name="Mueller-Roeber B."/>
            <person name="Pagarete A."/>
            <person name="Parker M."/>
            <person name="Probert I."/>
            <person name="Quesneville H."/>
            <person name="Raines C."/>
            <person name="Rensing S.A."/>
            <person name="Riano-Pachon D.M."/>
            <person name="Richier S."/>
            <person name="Rokitta S."/>
            <person name="Shiraiwa Y."/>
            <person name="Soanes D.M."/>
            <person name="van der Giezen M."/>
            <person name="Wahlund T.M."/>
            <person name="Williams B."/>
            <person name="Wilson W."/>
            <person name="Wolfe G."/>
            <person name="Wurch L.L."/>
        </authorList>
    </citation>
    <scope>NUCLEOTIDE SEQUENCE</scope>
</reference>
<dbReference type="RefSeq" id="XP_005782914.1">
    <property type="nucleotide sequence ID" value="XM_005782857.1"/>
</dbReference>
<dbReference type="InterPro" id="IPR029033">
    <property type="entry name" value="His_PPase_superfam"/>
</dbReference>
<evidence type="ECO:0000256" key="1">
    <source>
        <dbReference type="ARBA" id="ARBA00000380"/>
    </source>
</evidence>
<feature type="binding site" evidence="6">
    <location>
        <begin position="157"/>
        <end position="158"/>
    </location>
    <ligand>
        <name>substrate</name>
    </ligand>
</feature>
<name>A0A0D3K400_EMIH1</name>
<dbReference type="GeneID" id="17275758"/>
<evidence type="ECO:0000256" key="4">
    <source>
        <dbReference type="ARBA" id="ARBA00023235"/>
    </source>
</evidence>
<dbReference type="GO" id="GO:0004619">
    <property type="term" value="F:phosphoglycerate mutase activity"/>
    <property type="evidence" value="ECO:0007669"/>
    <property type="project" value="UniProtKB-EC"/>
</dbReference>
<feature type="site" description="Transition state stabilizer" evidence="7">
    <location>
        <position position="225"/>
    </location>
</feature>
<dbReference type="InterPro" id="IPR013078">
    <property type="entry name" value="His_Pase_superF_clade-1"/>
</dbReference>
<dbReference type="PANTHER" id="PTHR11931">
    <property type="entry name" value="PHOSPHOGLYCERATE MUTASE"/>
    <property type="match status" value="1"/>
</dbReference>